<dbReference type="OrthoDB" id="9864239at2"/>
<name>A0A5C5UUY1_9BACT</name>
<organism evidence="2 3">
    <name type="scientific">Posidoniimonas corsicana</name>
    <dbReference type="NCBI Taxonomy" id="1938618"/>
    <lineage>
        <taxon>Bacteria</taxon>
        <taxon>Pseudomonadati</taxon>
        <taxon>Planctomycetota</taxon>
        <taxon>Planctomycetia</taxon>
        <taxon>Pirellulales</taxon>
        <taxon>Lacipirellulaceae</taxon>
        <taxon>Posidoniimonas</taxon>
    </lineage>
</organism>
<feature type="region of interest" description="Disordered" evidence="1">
    <location>
        <begin position="99"/>
        <end position="128"/>
    </location>
</feature>
<dbReference type="RefSeq" id="WP_146568956.1">
    <property type="nucleotide sequence ID" value="NZ_SIHJ01000007.1"/>
</dbReference>
<protein>
    <submittedName>
        <fullName evidence="2">Uncharacterized protein</fullName>
    </submittedName>
</protein>
<evidence type="ECO:0000256" key="1">
    <source>
        <dbReference type="SAM" id="MobiDB-lite"/>
    </source>
</evidence>
<reference evidence="2 3" key="1">
    <citation type="submission" date="2019-02" db="EMBL/GenBank/DDBJ databases">
        <title>Deep-cultivation of Planctomycetes and their phenomic and genomic characterization uncovers novel biology.</title>
        <authorList>
            <person name="Wiegand S."/>
            <person name="Jogler M."/>
            <person name="Boedeker C."/>
            <person name="Pinto D."/>
            <person name="Vollmers J."/>
            <person name="Rivas-Marin E."/>
            <person name="Kohn T."/>
            <person name="Peeters S.H."/>
            <person name="Heuer A."/>
            <person name="Rast P."/>
            <person name="Oberbeckmann S."/>
            <person name="Bunk B."/>
            <person name="Jeske O."/>
            <person name="Meyerdierks A."/>
            <person name="Storesund J.E."/>
            <person name="Kallscheuer N."/>
            <person name="Luecker S."/>
            <person name="Lage O.M."/>
            <person name="Pohl T."/>
            <person name="Merkel B.J."/>
            <person name="Hornburger P."/>
            <person name="Mueller R.-W."/>
            <person name="Bruemmer F."/>
            <person name="Labrenz M."/>
            <person name="Spormann A.M."/>
            <person name="Op Den Camp H."/>
            <person name="Overmann J."/>
            <person name="Amann R."/>
            <person name="Jetten M.S.M."/>
            <person name="Mascher T."/>
            <person name="Medema M.H."/>
            <person name="Devos D.P."/>
            <person name="Kaster A.-K."/>
            <person name="Ovreas L."/>
            <person name="Rohde M."/>
            <person name="Galperin M.Y."/>
            <person name="Jogler C."/>
        </authorList>
    </citation>
    <scope>NUCLEOTIDE SEQUENCE [LARGE SCALE GENOMIC DNA]</scope>
    <source>
        <strain evidence="2 3">KOR34</strain>
    </source>
</reference>
<dbReference type="Proteomes" id="UP000316714">
    <property type="component" value="Unassembled WGS sequence"/>
</dbReference>
<keyword evidence="3" id="KW-1185">Reference proteome</keyword>
<evidence type="ECO:0000313" key="3">
    <source>
        <dbReference type="Proteomes" id="UP000316714"/>
    </source>
</evidence>
<comment type="caution">
    <text evidence="2">The sequence shown here is derived from an EMBL/GenBank/DDBJ whole genome shotgun (WGS) entry which is preliminary data.</text>
</comment>
<evidence type="ECO:0000313" key="2">
    <source>
        <dbReference type="EMBL" id="TWT29599.1"/>
    </source>
</evidence>
<gene>
    <name evidence="2" type="ORF">KOR34_51530</name>
</gene>
<dbReference type="AlphaFoldDB" id="A0A5C5UUY1"/>
<accession>A0A5C5UUY1</accession>
<sequence length="153" mass="16402">MGIVETHSVAAPGLSESSVFDTTPSAAADPLRTAAHSLVADYARAHGVRDPDLLARFARRCVEAALAEIGEESPSARRLEHGALGVAMDQLERHRLQRDADTLAGRNVAPEERPAVMPPQALGELHPVADPEHWRSLLQSLAAPARMAPEAQR</sequence>
<proteinExistence type="predicted"/>
<dbReference type="EMBL" id="SIHJ01000007">
    <property type="protein sequence ID" value="TWT29599.1"/>
    <property type="molecule type" value="Genomic_DNA"/>
</dbReference>